<accession>A0ACC0UZ25</accession>
<name>A0ACC0UZ25_9HYPO</name>
<gene>
    <name evidence="1" type="ORF">N3K66_007085</name>
</gene>
<evidence type="ECO:0000313" key="1">
    <source>
        <dbReference type="EMBL" id="KAI9898725.1"/>
    </source>
</evidence>
<protein>
    <submittedName>
        <fullName evidence="1">Uncharacterized protein</fullName>
    </submittedName>
</protein>
<reference evidence="1" key="1">
    <citation type="submission" date="2022-10" db="EMBL/GenBank/DDBJ databases">
        <title>Complete Genome of Trichothecium roseum strain YXFP-22015, a Plant Pathogen Isolated from Citrus.</title>
        <authorList>
            <person name="Wang Y."/>
            <person name="Zhu L."/>
        </authorList>
    </citation>
    <scope>NUCLEOTIDE SEQUENCE</scope>
    <source>
        <strain evidence="1">YXFP-22015</strain>
    </source>
</reference>
<dbReference type="EMBL" id="CM047945">
    <property type="protein sequence ID" value="KAI9898725.1"/>
    <property type="molecule type" value="Genomic_DNA"/>
</dbReference>
<dbReference type="Proteomes" id="UP001163324">
    <property type="component" value="Chromosome 6"/>
</dbReference>
<organism evidence="1 2">
    <name type="scientific">Trichothecium roseum</name>
    <dbReference type="NCBI Taxonomy" id="47278"/>
    <lineage>
        <taxon>Eukaryota</taxon>
        <taxon>Fungi</taxon>
        <taxon>Dikarya</taxon>
        <taxon>Ascomycota</taxon>
        <taxon>Pezizomycotina</taxon>
        <taxon>Sordariomycetes</taxon>
        <taxon>Hypocreomycetidae</taxon>
        <taxon>Hypocreales</taxon>
        <taxon>Hypocreales incertae sedis</taxon>
        <taxon>Trichothecium</taxon>
    </lineage>
</organism>
<proteinExistence type="predicted"/>
<evidence type="ECO:0000313" key="2">
    <source>
        <dbReference type="Proteomes" id="UP001163324"/>
    </source>
</evidence>
<keyword evidence="2" id="KW-1185">Reference proteome</keyword>
<sequence length="678" mass="75239">MPHMREVKTCDRCRHFKRRCDLLKPQCSRCVQAGVRCSFESAGAAGPASSLSPALKEESIGENGMISPSTSPEDAQTSGQRSMSISGSLEGSVPADSTPSAAPAAAGTGQRIIRKRKRNCLSCLRCHRLKVKCDKELPCGRCKASGNGRECYYSYNKGPNGGKFPCPTVPTNQPTAGDITKSTQATWQVSHEPRGQSHWRDLMAKIGALTAKESTPLAVALENVATNACLANFTLPGNFPFGTPGASKYYARDAVARLLDGERERCQIYINKYINLLDIANPVLDIPEFQREVDQYWQDPSVVGLDWLAQFLMVMGLGAFCTPEEPSIATELMMGAEACLMQTPFMFRPTFAGLKAMCLVVVAKQVCNPTCWFIDSCWSLLGLLVRMSFIFGLPQDGHEISSQPERKARRKLWLTIIYLDIKMSMPTGMPPLTRPDELVNLRETADIDEDDPLQIILAESLPVVLSALVLINSSSNNQVPYPEVLRYNSQIRILMSHAQRRLSNHLQRVTVDIYLRRCLTVLHRPYALHLEGPTMFPESYWSSLECSLTVLMHYRELWSYDFELRYDLVGRAFTMDFFPAALQASVHVLRKDAPLAGSAGIGCEIPPRQIILDTLQSCIDIWGGEQEKSVCWRTAHSVLSAIMGLLPDAPAPATKGIPERPHLNSHESMPQVNSHHRP</sequence>
<comment type="caution">
    <text evidence="1">The sequence shown here is derived from an EMBL/GenBank/DDBJ whole genome shotgun (WGS) entry which is preliminary data.</text>
</comment>